<dbReference type="GO" id="GO:0019748">
    <property type="term" value="P:secondary metabolic process"/>
    <property type="evidence" value="ECO:0007669"/>
    <property type="project" value="TreeGrafter"/>
</dbReference>
<dbReference type="InterPro" id="IPR005645">
    <property type="entry name" value="FSH-like_dom"/>
</dbReference>
<protein>
    <recommendedName>
        <fullName evidence="2">Serine hydrolase domain-containing protein</fullName>
    </recommendedName>
</protein>
<accession>A0AAF0IIC1</accession>
<organism evidence="3 4">
    <name type="scientific">Emydomyces testavorans</name>
    <dbReference type="NCBI Taxonomy" id="2070801"/>
    <lineage>
        <taxon>Eukaryota</taxon>
        <taxon>Fungi</taxon>
        <taxon>Dikarya</taxon>
        <taxon>Ascomycota</taxon>
        <taxon>Pezizomycotina</taxon>
        <taxon>Eurotiomycetes</taxon>
        <taxon>Eurotiomycetidae</taxon>
        <taxon>Onygenales</taxon>
        <taxon>Nannizziopsiaceae</taxon>
        <taxon>Emydomyces</taxon>
    </lineage>
</organism>
<evidence type="ECO:0000313" key="4">
    <source>
        <dbReference type="Proteomes" id="UP001219355"/>
    </source>
</evidence>
<dbReference type="GO" id="GO:0005737">
    <property type="term" value="C:cytoplasm"/>
    <property type="evidence" value="ECO:0007669"/>
    <property type="project" value="TreeGrafter"/>
</dbReference>
<evidence type="ECO:0000256" key="1">
    <source>
        <dbReference type="ARBA" id="ARBA00022801"/>
    </source>
</evidence>
<dbReference type="Proteomes" id="UP001219355">
    <property type="component" value="Chromosome 2"/>
</dbReference>
<dbReference type="GO" id="GO:0016787">
    <property type="term" value="F:hydrolase activity"/>
    <property type="evidence" value="ECO:0007669"/>
    <property type="project" value="UniProtKB-KW"/>
</dbReference>
<dbReference type="InterPro" id="IPR050593">
    <property type="entry name" value="LovG"/>
</dbReference>
<evidence type="ECO:0000259" key="2">
    <source>
        <dbReference type="Pfam" id="PF03959"/>
    </source>
</evidence>
<dbReference type="PANTHER" id="PTHR48070:SF4">
    <property type="entry name" value="ESTERASE ALNB"/>
    <property type="match status" value="1"/>
</dbReference>
<dbReference type="Pfam" id="PF03959">
    <property type="entry name" value="FSH1"/>
    <property type="match status" value="1"/>
</dbReference>
<dbReference type="PANTHER" id="PTHR48070">
    <property type="entry name" value="ESTERASE OVCA2"/>
    <property type="match status" value="1"/>
</dbReference>
<proteinExistence type="predicted"/>
<keyword evidence="4" id="KW-1185">Reference proteome</keyword>
<reference evidence="3" key="1">
    <citation type="submission" date="2023-03" db="EMBL/GenBank/DDBJ databases">
        <title>Emydomyces testavorans Genome Sequence.</title>
        <authorList>
            <person name="Hoyer L."/>
        </authorList>
    </citation>
    <scope>NUCLEOTIDE SEQUENCE</scope>
    <source>
        <strain evidence="3">16-2883</strain>
    </source>
</reference>
<sequence>MKAPFLTPKRSFMVDNEPGNWSLFTTSFSQLPLYNYFNPLKPQSIVQIEDEIFRLIEEEGPFDGAIGYSGGAGLAAQLLIRDFKENPWKLPHERVFRWAVFVNGATPLEIFQLSDVVAKEGVIKESAAEREVADIFLRPSNTRIRKGTERHPDYDPEEIRRNIMALQTRQLLDGRLFMTDGTMGIARCDAAVQGTLIDIPTLHIRCPTAENRHLGLELMELCEPSLVKEFFHNHDHDFPRGHSEMKKMAELIREMAVMP</sequence>
<dbReference type="InterPro" id="IPR029058">
    <property type="entry name" value="AB_hydrolase_fold"/>
</dbReference>
<dbReference type="AlphaFoldDB" id="A0AAF0IIC1"/>
<gene>
    <name evidence="3" type="ORF">PRK78_004143</name>
</gene>
<keyword evidence="1" id="KW-0378">Hydrolase</keyword>
<name>A0AAF0IIC1_9EURO</name>
<evidence type="ECO:0000313" key="3">
    <source>
        <dbReference type="EMBL" id="WEW58675.1"/>
    </source>
</evidence>
<feature type="domain" description="Serine hydrolase" evidence="2">
    <location>
        <begin position="51"/>
        <end position="247"/>
    </location>
</feature>
<dbReference type="Gene3D" id="3.40.50.1820">
    <property type="entry name" value="alpha/beta hydrolase"/>
    <property type="match status" value="1"/>
</dbReference>
<dbReference type="GO" id="GO:0005634">
    <property type="term" value="C:nucleus"/>
    <property type="evidence" value="ECO:0007669"/>
    <property type="project" value="TreeGrafter"/>
</dbReference>
<dbReference type="EMBL" id="CP120628">
    <property type="protein sequence ID" value="WEW58675.1"/>
    <property type="molecule type" value="Genomic_DNA"/>
</dbReference>